<gene>
    <name evidence="1" type="ORF">BDDG_12293</name>
</gene>
<accession>A0A0J9ENY3</accession>
<protein>
    <submittedName>
        <fullName evidence="1">Uncharacterized protein</fullName>
    </submittedName>
</protein>
<organism evidence="1">
    <name type="scientific">Ajellomyces dermatitidis (strain ATCC 18188 / CBS 674.68)</name>
    <name type="common">Blastomyces dermatitidis</name>
    <dbReference type="NCBI Taxonomy" id="653446"/>
    <lineage>
        <taxon>Eukaryota</taxon>
        <taxon>Fungi</taxon>
        <taxon>Dikarya</taxon>
        <taxon>Ascomycota</taxon>
        <taxon>Pezizomycotina</taxon>
        <taxon>Eurotiomycetes</taxon>
        <taxon>Eurotiomycetidae</taxon>
        <taxon>Onygenales</taxon>
        <taxon>Ajellomycetaceae</taxon>
        <taxon>Blastomyces</taxon>
    </lineage>
</organism>
<name>A0A0J9ENY3_AJEDA</name>
<dbReference type="Proteomes" id="UP000007802">
    <property type="component" value="Unassembled WGS sequence"/>
</dbReference>
<proteinExistence type="predicted"/>
<sequence>MMDSVSRPSAFNAHGPCSCPRLKSTSQVEKCMHTWVKSIHNYSETDAETLSLLRRKERHHCTVPEGFHQLEMQGGYQNKYILYNYSFGGNIGHYHHQLLIMSPIFISRLVYGSVMAIRALGIGLSNQASKSAVGEGRLNALARTMY</sequence>
<dbReference type="AlphaFoldDB" id="A0A0J9ENY3"/>
<reference evidence="1" key="1">
    <citation type="submission" date="2010-03" db="EMBL/GenBank/DDBJ databases">
        <title>Annotation of Blastomyces dermatitidis strain ATCC 18188.</title>
        <authorList>
            <consortium name="The Broad Institute Genome Sequencing Platform"/>
            <consortium name="Broad Institute Genome Sequencing Center for Infectious Disease."/>
            <person name="Cuomo C."/>
            <person name="Klein B."/>
            <person name="Sullivan T."/>
            <person name="Heitman J."/>
            <person name="Young S."/>
            <person name="Zeng Q."/>
            <person name="Gargeya S."/>
            <person name="Alvarado L."/>
            <person name="Berlin A.M."/>
            <person name="Chapman S.B."/>
            <person name="Chen Z."/>
            <person name="Freedman E."/>
            <person name="Gellesch M."/>
            <person name="Goldberg J."/>
            <person name="Griggs A."/>
            <person name="Gujja S."/>
            <person name="Heilman E."/>
            <person name="Heiman D."/>
            <person name="Howarth C."/>
            <person name="Mehta T."/>
            <person name="Neiman D."/>
            <person name="Pearson M."/>
            <person name="Roberts A."/>
            <person name="Saif S."/>
            <person name="Shea T."/>
            <person name="Shenoy N."/>
            <person name="Sisk P."/>
            <person name="Stolte C."/>
            <person name="Sykes S."/>
            <person name="White J."/>
            <person name="Yandava C."/>
            <person name="Haas B."/>
            <person name="Nusbaum C."/>
            <person name="Birren B."/>
        </authorList>
    </citation>
    <scope>NUCLEOTIDE SEQUENCE</scope>
    <source>
        <strain evidence="1">ATCC 18188</strain>
    </source>
</reference>
<dbReference type="EMBL" id="GG749432">
    <property type="protein sequence ID" value="KMW67747.1"/>
    <property type="molecule type" value="Genomic_DNA"/>
</dbReference>
<evidence type="ECO:0000313" key="1">
    <source>
        <dbReference type="EMBL" id="KMW67747.1"/>
    </source>
</evidence>